<evidence type="ECO:0000259" key="6">
    <source>
        <dbReference type="Pfam" id="PF05154"/>
    </source>
</evidence>
<evidence type="ECO:0000256" key="2">
    <source>
        <dbReference type="ARBA" id="ARBA00022692"/>
    </source>
</evidence>
<keyword evidence="4 5" id="KW-0472">Membrane</keyword>
<evidence type="ECO:0000313" key="8">
    <source>
        <dbReference type="Proteomes" id="UP001156921"/>
    </source>
</evidence>
<keyword evidence="2 5" id="KW-0812">Transmembrane</keyword>
<comment type="caution">
    <text evidence="7">The sequence shown here is derived from an EMBL/GenBank/DDBJ whole genome shotgun (WGS) entry which is preliminary data.</text>
</comment>
<gene>
    <name evidence="7" type="ORF">GCM10007859_03720</name>
</gene>
<feature type="transmembrane region" description="Helical" evidence="5">
    <location>
        <begin position="113"/>
        <end position="133"/>
    </location>
</feature>
<evidence type="ECO:0000256" key="4">
    <source>
        <dbReference type="ARBA" id="ARBA00023136"/>
    </source>
</evidence>
<sequence length="151" mass="16131">MRGKVLSYDDYTGSGLISGDDGVRYTFTRGGLMGGAREAFPGSTVDFEIANGTAANIYIIGGAPLNLSGDKNRIVAALLAFVLGGIGIHKFYLGKTTAGVLMLLGGTVGWITFGFVPALVYLIAFIEFIIYLLKTDGDFHRDYVAGNKSWF</sequence>
<accession>A0ABQ6BJG9</accession>
<feature type="domain" description="TM2" evidence="6">
    <location>
        <begin position="70"/>
        <end position="114"/>
    </location>
</feature>
<evidence type="ECO:0000256" key="3">
    <source>
        <dbReference type="ARBA" id="ARBA00022989"/>
    </source>
</evidence>
<name>A0ABQ6BJG9_9CAUL</name>
<organism evidence="7 8">
    <name type="scientific">Brevundimonas denitrificans</name>
    <dbReference type="NCBI Taxonomy" id="1443434"/>
    <lineage>
        <taxon>Bacteria</taxon>
        <taxon>Pseudomonadati</taxon>
        <taxon>Pseudomonadota</taxon>
        <taxon>Alphaproteobacteria</taxon>
        <taxon>Caulobacterales</taxon>
        <taxon>Caulobacteraceae</taxon>
        <taxon>Brevundimonas</taxon>
    </lineage>
</organism>
<evidence type="ECO:0000256" key="5">
    <source>
        <dbReference type="SAM" id="Phobius"/>
    </source>
</evidence>
<feature type="transmembrane region" description="Helical" evidence="5">
    <location>
        <begin position="74"/>
        <end position="93"/>
    </location>
</feature>
<dbReference type="Pfam" id="PF05154">
    <property type="entry name" value="TM2"/>
    <property type="match status" value="1"/>
</dbReference>
<comment type="subcellular location">
    <subcellularLocation>
        <location evidence="1">Membrane</location>
        <topology evidence="1">Multi-pass membrane protein</topology>
    </subcellularLocation>
</comment>
<reference evidence="8" key="1">
    <citation type="journal article" date="2019" name="Int. J. Syst. Evol. Microbiol.">
        <title>The Global Catalogue of Microorganisms (GCM) 10K type strain sequencing project: providing services to taxonomists for standard genome sequencing and annotation.</title>
        <authorList>
            <consortium name="The Broad Institute Genomics Platform"/>
            <consortium name="The Broad Institute Genome Sequencing Center for Infectious Disease"/>
            <person name="Wu L."/>
            <person name="Ma J."/>
        </authorList>
    </citation>
    <scope>NUCLEOTIDE SEQUENCE [LARGE SCALE GENOMIC DNA]</scope>
    <source>
        <strain evidence="8">NBRC 110107</strain>
    </source>
</reference>
<protein>
    <recommendedName>
        <fullName evidence="6">TM2 domain-containing protein</fullName>
    </recommendedName>
</protein>
<dbReference type="Proteomes" id="UP001156921">
    <property type="component" value="Unassembled WGS sequence"/>
</dbReference>
<proteinExistence type="predicted"/>
<keyword evidence="8" id="KW-1185">Reference proteome</keyword>
<evidence type="ECO:0000313" key="7">
    <source>
        <dbReference type="EMBL" id="GLS00367.1"/>
    </source>
</evidence>
<evidence type="ECO:0000256" key="1">
    <source>
        <dbReference type="ARBA" id="ARBA00004141"/>
    </source>
</evidence>
<dbReference type="EMBL" id="BSOY01000004">
    <property type="protein sequence ID" value="GLS00367.1"/>
    <property type="molecule type" value="Genomic_DNA"/>
</dbReference>
<dbReference type="RefSeq" id="WP_284220515.1">
    <property type="nucleotide sequence ID" value="NZ_BSOY01000004.1"/>
</dbReference>
<dbReference type="InterPro" id="IPR007829">
    <property type="entry name" value="TM2"/>
</dbReference>
<keyword evidence="3 5" id="KW-1133">Transmembrane helix</keyword>